<proteinExistence type="predicted"/>
<reference evidence="2" key="1">
    <citation type="journal article" date="2015" name="Nature">
        <title>Complex archaea that bridge the gap between prokaryotes and eukaryotes.</title>
        <authorList>
            <person name="Spang A."/>
            <person name="Saw J.H."/>
            <person name="Jorgensen S.L."/>
            <person name="Zaremba-Niedzwiedzka K."/>
            <person name="Martijn J."/>
            <person name="Lind A.E."/>
            <person name="van Eijk R."/>
            <person name="Schleper C."/>
            <person name="Guy L."/>
            <person name="Ettema T.J."/>
        </authorList>
    </citation>
    <scope>NUCLEOTIDE SEQUENCE</scope>
</reference>
<feature type="domain" description="AttH" evidence="1">
    <location>
        <begin position="60"/>
        <end position="233"/>
    </location>
</feature>
<name>A0A0F9V012_9ZZZZ</name>
<sequence length="357" mass="39544">MMPRVILAMLVLAVTACDNAPPGQSGFAGLGGEAAGFAKVTPGRELVFPQDHGAHPDYRIEWWYVTANLTDQTGKQWGVQWTLFRQALSPQTAEAAADGWASAQVWLGHSAVTHAQGHRHADRLARGGIGQAGVKVEPFEAWIDDWSLRADASGNLDRLAVSAAGEGYRYQLELTSSRPLVQHGEQGFSRKSTGEQASYYYSQPFFEVSGQVEWQGESYKVQGQAWLDREWSSQPLAADQQGWDWFSLHLDSGAKLMLFRLRGDQQHYQSGSWIDPDGVSRSLPTEAIKFEPLDSIKVAGRHVPTRWRLAIPSEQFEITTQALNEQAWMGTAIPYWEGPIQFSGSHTGSGYLEMTGY</sequence>
<dbReference type="AlphaFoldDB" id="A0A0F9V012"/>
<organism evidence="2">
    <name type="scientific">marine sediment metagenome</name>
    <dbReference type="NCBI Taxonomy" id="412755"/>
    <lineage>
        <taxon>unclassified sequences</taxon>
        <taxon>metagenomes</taxon>
        <taxon>ecological metagenomes</taxon>
    </lineage>
</organism>
<dbReference type="Pfam" id="PF17186">
    <property type="entry name" value="Lipocalin_9"/>
    <property type="match status" value="1"/>
</dbReference>
<gene>
    <name evidence="2" type="ORF">LCGC14_0201960</name>
</gene>
<dbReference type="Gene3D" id="2.40.370.10">
    <property type="entry name" value="AttH-like domain"/>
    <property type="match status" value="2"/>
</dbReference>
<evidence type="ECO:0000259" key="1">
    <source>
        <dbReference type="Pfam" id="PF07143"/>
    </source>
</evidence>
<accession>A0A0F9V012</accession>
<dbReference type="EMBL" id="LAZR01000089">
    <property type="protein sequence ID" value="KKN93107.1"/>
    <property type="molecule type" value="Genomic_DNA"/>
</dbReference>
<comment type="caution">
    <text evidence="2">The sequence shown here is derived from an EMBL/GenBank/DDBJ whole genome shotgun (WGS) entry which is preliminary data.</text>
</comment>
<dbReference type="InterPro" id="IPR010791">
    <property type="entry name" value="AttH_dom"/>
</dbReference>
<dbReference type="Pfam" id="PF07143">
    <property type="entry name" value="CrtC"/>
    <property type="match status" value="1"/>
</dbReference>
<protein>
    <recommendedName>
        <fullName evidence="1">AttH domain-containing protein</fullName>
    </recommendedName>
</protein>
<dbReference type="InterPro" id="IPR023374">
    <property type="entry name" value="AttH-like_dom_sf"/>
</dbReference>
<dbReference type="SUPFAM" id="SSF159245">
    <property type="entry name" value="AttH-like"/>
    <property type="match status" value="1"/>
</dbReference>
<dbReference type="PANTHER" id="PTHR38591">
    <property type="entry name" value="HYDROLASE"/>
    <property type="match status" value="1"/>
</dbReference>
<evidence type="ECO:0000313" key="2">
    <source>
        <dbReference type="EMBL" id="KKN93107.1"/>
    </source>
</evidence>
<dbReference type="PROSITE" id="PS51257">
    <property type="entry name" value="PROKAR_LIPOPROTEIN"/>
    <property type="match status" value="1"/>
</dbReference>
<dbReference type="PANTHER" id="PTHR38591:SF1">
    <property type="entry name" value="BLL1000 PROTEIN"/>
    <property type="match status" value="1"/>
</dbReference>